<dbReference type="Gene3D" id="1.10.510.10">
    <property type="entry name" value="Transferase(Phosphotransferase) domain 1"/>
    <property type="match status" value="1"/>
</dbReference>
<dbReference type="EMBL" id="UYYB01005555">
    <property type="protein sequence ID" value="VDM67454.1"/>
    <property type="molecule type" value="Genomic_DNA"/>
</dbReference>
<dbReference type="InterPro" id="IPR008266">
    <property type="entry name" value="Tyr_kinase_AS"/>
</dbReference>
<name>A0A3P7IPC8_STRVU</name>
<protein>
    <recommendedName>
        <fullName evidence="3">Protein kinase domain-containing protein</fullName>
    </recommendedName>
</protein>
<dbReference type="GO" id="GO:0004672">
    <property type="term" value="F:protein kinase activity"/>
    <property type="evidence" value="ECO:0007669"/>
    <property type="project" value="InterPro"/>
</dbReference>
<dbReference type="PROSITE" id="PS00109">
    <property type="entry name" value="PROTEIN_KINASE_TYR"/>
    <property type="match status" value="1"/>
</dbReference>
<dbReference type="GO" id="GO:0005524">
    <property type="term" value="F:ATP binding"/>
    <property type="evidence" value="ECO:0007669"/>
    <property type="project" value="UniProtKB-KW"/>
</dbReference>
<dbReference type="PANTHER" id="PTHR24418">
    <property type="entry name" value="TYROSINE-PROTEIN KINASE"/>
    <property type="match status" value="1"/>
</dbReference>
<organism evidence="4 5">
    <name type="scientific">Strongylus vulgaris</name>
    <name type="common">Blood worm</name>
    <dbReference type="NCBI Taxonomy" id="40348"/>
    <lineage>
        <taxon>Eukaryota</taxon>
        <taxon>Metazoa</taxon>
        <taxon>Ecdysozoa</taxon>
        <taxon>Nematoda</taxon>
        <taxon>Chromadorea</taxon>
        <taxon>Rhabditida</taxon>
        <taxon>Rhabditina</taxon>
        <taxon>Rhabditomorpha</taxon>
        <taxon>Strongyloidea</taxon>
        <taxon>Strongylidae</taxon>
        <taxon>Strongylus</taxon>
    </lineage>
</organism>
<dbReference type="OrthoDB" id="546826at2759"/>
<dbReference type="InterPro" id="IPR011009">
    <property type="entry name" value="Kinase-like_dom_sf"/>
</dbReference>
<sequence>MIVLELAVNGCMKRKFRHTHFQVIHRDLAARNCLLGVSNEVKISDFGLSVVDKSELRLSKLQKVPIRWLSPETLSQVRQKFSVVIRCVIYLLHPGYIYHKNGRLEFWCAHVGNLC</sequence>
<keyword evidence="5" id="KW-1185">Reference proteome</keyword>
<evidence type="ECO:0000256" key="2">
    <source>
        <dbReference type="ARBA" id="ARBA00022840"/>
    </source>
</evidence>
<accession>A0A3P7IPC8</accession>
<keyword evidence="1" id="KW-0547">Nucleotide-binding</keyword>
<gene>
    <name evidence="4" type="ORF">SVUK_LOCUS2452</name>
</gene>
<dbReference type="AlphaFoldDB" id="A0A3P7IPC8"/>
<dbReference type="Pfam" id="PF07714">
    <property type="entry name" value="PK_Tyr_Ser-Thr"/>
    <property type="match status" value="1"/>
</dbReference>
<dbReference type="InterPro" id="IPR050198">
    <property type="entry name" value="Non-receptor_tyrosine_kinases"/>
</dbReference>
<dbReference type="PROSITE" id="PS50011">
    <property type="entry name" value="PROTEIN_KINASE_DOM"/>
    <property type="match status" value="1"/>
</dbReference>
<dbReference type="InterPro" id="IPR000719">
    <property type="entry name" value="Prot_kinase_dom"/>
</dbReference>
<dbReference type="SUPFAM" id="SSF56112">
    <property type="entry name" value="Protein kinase-like (PK-like)"/>
    <property type="match status" value="1"/>
</dbReference>
<proteinExistence type="predicted"/>
<evidence type="ECO:0000259" key="3">
    <source>
        <dbReference type="PROSITE" id="PS50011"/>
    </source>
</evidence>
<dbReference type="InterPro" id="IPR001245">
    <property type="entry name" value="Ser-Thr/Tyr_kinase_cat_dom"/>
</dbReference>
<feature type="domain" description="Protein kinase" evidence="3">
    <location>
        <begin position="1"/>
        <end position="115"/>
    </location>
</feature>
<evidence type="ECO:0000313" key="5">
    <source>
        <dbReference type="Proteomes" id="UP000270094"/>
    </source>
</evidence>
<keyword evidence="2" id="KW-0067">ATP-binding</keyword>
<reference evidence="4 5" key="1">
    <citation type="submission" date="2018-11" db="EMBL/GenBank/DDBJ databases">
        <authorList>
            <consortium name="Pathogen Informatics"/>
        </authorList>
    </citation>
    <scope>NUCLEOTIDE SEQUENCE [LARGE SCALE GENOMIC DNA]</scope>
</reference>
<evidence type="ECO:0000313" key="4">
    <source>
        <dbReference type="EMBL" id="VDM67454.1"/>
    </source>
</evidence>
<dbReference type="Proteomes" id="UP000270094">
    <property type="component" value="Unassembled WGS sequence"/>
</dbReference>
<evidence type="ECO:0000256" key="1">
    <source>
        <dbReference type="ARBA" id="ARBA00022741"/>
    </source>
</evidence>